<feature type="transmembrane region" description="Helical" evidence="1">
    <location>
        <begin position="369"/>
        <end position="394"/>
    </location>
</feature>
<keyword evidence="1" id="KW-1133">Transmembrane helix</keyword>
<organism evidence="2 3">
    <name type="scientific">Acanthosepion pharaonis</name>
    <name type="common">Pharaoh cuttlefish</name>
    <name type="synonym">Sepia pharaonis</name>
    <dbReference type="NCBI Taxonomy" id="158019"/>
    <lineage>
        <taxon>Eukaryota</taxon>
        <taxon>Metazoa</taxon>
        <taxon>Spiralia</taxon>
        <taxon>Lophotrochozoa</taxon>
        <taxon>Mollusca</taxon>
        <taxon>Cephalopoda</taxon>
        <taxon>Coleoidea</taxon>
        <taxon>Decapodiformes</taxon>
        <taxon>Sepiida</taxon>
        <taxon>Sepiina</taxon>
        <taxon>Sepiidae</taxon>
        <taxon>Acanthosepion</taxon>
    </lineage>
</organism>
<feature type="transmembrane region" description="Helical" evidence="1">
    <location>
        <begin position="78"/>
        <end position="104"/>
    </location>
</feature>
<feature type="transmembrane region" description="Helical" evidence="1">
    <location>
        <begin position="12"/>
        <end position="35"/>
    </location>
</feature>
<name>A0A812C784_ACAPH</name>
<dbReference type="EMBL" id="CAHIKZ030001181">
    <property type="protein sequence ID" value="CAE1255484.1"/>
    <property type="molecule type" value="Genomic_DNA"/>
</dbReference>
<feature type="transmembrane region" description="Helical" evidence="1">
    <location>
        <begin position="264"/>
        <end position="289"/>
    </location>
</feature>
<gene>
    <name evidence="2" type="ORF">SPHA_29631</name>
</gene>
<feature type="transmembrane region" description="Helical" evidence="1">
    <location>
        <begin position="47"/>
        <end position="66"/>
    </location>
</feature>
<evidence type="ECO:0000313" key="3">
    <source>
        <dbReference type="Proteomes" id="UP000597762"/>
    </source>
</evidence>
<dbReference type="AlphaFoldDB" id="A0A812C784"/>
<evidence type="ECO:0000313" key="2">
    <source>
        <dbReference type="EMBL" id="CAE1255484.1"/>
    </source>
</evidence>
<dbReference type="Proteomes" id="UP000597762">
    <property type="component" value="Unassembled WGS sequence"/>
</dbReference>
<keyword evidence="1" id="KW-0812">Transmembrane</keyword>
<feature type="transmembrane region" description="Helical" evidence="1">
    <location>
        <begin position="165"/>
        <end position="197"/>
    </location>
</feature>
<sequence>MLPYYFFLSSRFYPLWLPHEHIFSISIFFLAIVVYGNDDDDVESFSTLSLSFFLIQIFFFCYSISFSSSSSCSCLGPLTTFFLLSSFCFLLIFSLSLSLFLSFIHFLSLFLKYKLFSLFFLNLFFLLSTKNSSYFLFFFIKLFTHFLSLSLCFFLFFFIKAFYSFSLSLSLCFFLFFFIKAFYSHALFIYIISLFFFSTSSSSSKYTEIFSPPLKCNVQQHNSLHCPTFFFSLSFTLHPLPTFEISFFSTKPFTVCNSFFISTLLFYLSFLASPFPICDAATFIAHTLLLLPPPPYSSCDINSITGVTPLWPVLTTWIPLKKSGVCTINSYGLVRYLIYFLSCYIFFLLPKYPNYLWNSSISTSFHNLFPLSFIIPFSPSLTWSSAGLHLSVAVHRQFAPIKLLHFLMQYFKDKTY</sequence>
<feature type="transmembrane region" description="Helical" evidence="1">
    <location>
        <begin position="332"/>
        <end position="349"/>
    </location>
</feature>
<keyword evidence="3" id="KW-1185">Reference proteome</keyword>
<keyword evidence="1" id="KW-0472">Membrane</keyword>
<proteinExistence type="predicted"/>
<comment type="caution">
    <text evidence="2">The sequence shown here is derived from an EMBL/GenBank/DDBJ whole genome shotgun (WGS) entry which is preliminary data.</text>
</comment>
<evidence type="ECO:0000256" key="1">
    <source>
        <dbReference type="SAM" id="Phobius"/>
    </source>
</evidence>
<feature type="transmembrane region" description="Helical" evidence="1">
    <location>
        <begin position="134"/>
        <end position="159"/>
    </location>
</feature>
<reference evidence="2" key="1">
    <citation type="submission" date="2021-01" db="EMBL/GenBank/DDBJ databases">
        <authorList>
            <person name="Li R."/>
            <person name="Bekaert M."/>
        </authorList>
    </citation>
    <scope>NUCLEOTIDE SEQUENCE</scope>
    <source>
        <strain evidence="2">Farmed</strain>
    </source>
</reference>
<accession>A0A812C784</accession>
<protein>
    <submittedName>
        <fullName evidence="2">Uncharacterized protein</fullName>
    </submittedName>
</protein>